<comment type="similarity">
    <text evidence="5 17">Belongs to the PEP-utilizing enzyme family.</text>
</comment>
<comment type="catalytic activity">
    <reaction evidence="1 17">
        <text>L-histidyl-[protein] + phosphoenolpyruvate = N(pros)-phospho-L-histidyl-[protein] + pyruvate</text>
        <dbReference type="Rhea" id="RHEA:23880"/>
        <dbReference type="Rhea" id="RHEA-COMP:9745"/>
        <dbReference type="Rhea" id="RHEA-COMP:9746"/>
        <dbReference type="ChEBI" id="CHEBI:15361"/>
        <dbReference type="ChEBI" id="CHEBI:29979"/>
        <dbReference type="ChEBI" id="CHEBI:58702"/>
        <dbReference type="ChEBI" id="CHEBI:64837"/>
        <dbReference type="EC" id="2.7.3.9"/>
    </reaction>
</comment>
<dbReference type="GO" id="GO:0016301">
    <property type="term" value="F:kinase activity"/>
    <property type="evidence" value="ECO:0007669"/>
    <property type="project" value="UniProtKB-KW"/>
</dbReference>
<keyword evidence="10 17" id="KW-0762">Sugar transport</keyword>
<dbReference type="InterPro" id="IPR036618">
    <property type="entry name" value="PtsI_HPr-bd_sf"/>
</dbReference>
<dbReference type="Pfam" id="PF05524">
    <property type="entry name" value="PEP-utilisers_N"/>
    <property type="match status" value="1"/>
</dbReference>
<feature type="active site" description="Tele-phosphohistidine intermediate" evidence="18">
    <location>
        <position position="246"/>
    </location>
</feature>
<organism evidence="25 26">
    <name type="scientific">Candidatus Spyradosoma merdigallinarum</name>
    <dbReference type="NCBI Taxonomy" id="2840950"/>
    <lineage>
        <taxon>Bacteria</taxon>
        <taxon>Pseudomonadati</taxon>
        <taxon>Verrucomicrobiota</taxon>
        <taxon>Opitutia</taxon>
        <taxon>Opitutia incertae sedis</taxon>
        <taxon>Candidatus Spyradosoma</taxon>
    </lineage>
</organism>
<reference evidence="25" key="2">
    <citation type="journal article" date="2021" name="PeerJ">
        <title>Extensive microbial diversity within the chicken gut microbiome revealed by metagenomics and culture.</title>
        <authorList>
            <person name="Gilroy R."/>
            <person name="Ravi A."/>
            <person name="Getino M."/>
            <person name="Pursley I."/>
            <person name="Horton D.L."/>
            <person name="Alikhan N.F."/>
            <person name="Baker D."/>
            <person name="Gharbi K."/>
            <person name="Hall N."/>
            <person name="Watson M."/>
            <person name="Adriaenssens E.M."/>
            <person name="Foster-Nyarko E."/>
            <person name="Jarju S."/>
            <person name="Secka A."/>
            <person name="Antonio M."/>
            <person name="Oren A."/>
            <person name="Chaudhuri R.R."/>
            <person name="La Ragione R."/>
            <person name="Hildebrand F."/>
            <person name="Pallen M.J."/>
        </authorList>
    </citation>
    <scope>NUCLEOTIDE SEQUENCE</scope>
    <source>
        <strain evidence="25">10669</strain>
    </source>
</reference>
<evidence type="ECO:0000256" key="14">
    <source>
        <dbReference type="ARBA" id="ARBA00022777"/>
    </source>
</evidence>
<dbReference type="NCBIfam" id="TIGR01417">
    <property type="entry name" value="PTS_I_fam"/>
    <property type="match status" value="1"/>
</dbReference>
<keyword evidence="15 17" id="KW-0460">Magnesium</keyword>
<sequence length="642" mass="71226">MKIMAHSAAFFNTEERRGNGYSRGFRECGNGVECSTFRRGAILFRSMSEDFQKQEFRLQGVGCSPGVVHGKAFVFLQRSIEEVPCYKIGESDREKEVRRFEKALEETRKQIASLAEDVRARGASAEADIFDAHLLVLDDPAVVGETLKAMAATGLNAEHCFNSTARRYIEFFVGLDDSYLKERVSDIRDVTQRVLKNLLGISLQGASDRFSQRIIVAEDLTPSETTMFERSSVLALLTDMGNRTSHAAIVARGMGIPAVVGLRNATLRIAQDDDILVDGEKGIVYINPSPKTLACYSTISRQRSRLAAVIEKEIGMPDVTRDGKKFHLEANISCAADAEAVKKYRLENVGLFRSEGVFLRCDRFPSEELQFEEYRGVVEALPKTSSVIVRTVDIGGDKLISSSLLTNEENPFMGFRAIRFCLEFRDIFKDQLRAILRASAYGNMKIMFPMISSVEEVVAAKEILEEAKDELRARGEKFDENISVGAMIEIPAAAVIAEDIAEEADFLSIGTNDLTQYTLAVDRGNEKISHLYNPYHPAVLKLIYYTVKSAHRKRIPCAVCGEIAGEPAFAPLLAGMGVDALSMTASSAPKIRYILRHADSASMQKLARDVLTEPEPKNIQERMTLFVNSVLPDDFSEPSTLS</sequence>
<feature type="binding site" evidence="19">
    <location>
        <position position="523"/>
    </location>
    <ligand>
        <name>phosphoenolpyruvate</name>
        <dbReference type="ChEBI" id="CHEBI:58702"/>
    </ligand>
</feature>
<evidence type="ECO:0000256" key="11">
    <source>
        <dbReference type="ARBA" id="ARBA00022679"/>
    </source>
</evidence>
<dbReference type="GO" id="GO:0008965">
    <property type="term" value="F:phosphoenolpyruvate-protein phosphotransferase activity"/>
    <property type="evidence" value="ECO:0007669"/>
    <property type="project" value="UniProtKB-EC"/>
</dbReference>
<evidence type="ECO:0000313" key="26">
    <source>
        <dbReference type="Proteomes" id="UP000886812"/>
    </source>
</evidence>
<keyword evidence="9 17" id="KW-0963">Cytoplasm</keyword>
<feature type="binding site" evidence="19">
    <location>
        <position position="390"/>
    </location>
    <ligand>
        <name>phosphoenolpyruvate</name>
        <dbReference type="ChEBI" id="CHEBI:58702"/>
    </ligand>
</feature>
<dbReference type="PANTHER" id="PTHR46244:SF3">
    <property type="entry name" value="PHOSPHOENOLPYRUVATE-PROTEIN PHOSPHOTRANSFERASE"/>
    <property type="match status" value="1"/>
</dbReference>
<dbReference type="PIRSF" id="PIRSF000732">
    <property type="entry name" value="PTS_enzyme_I"/>
    <property type="match status" value="1"/>
</dbReference>
<evidence type="ECO:0000256" key="7">
    <source>
        <dbReference type="ARBA" id="ARBA00016544"/>
    </source>
</evidence>
<dbReference type="GO" id="GO:0046872">
    <property type="term" value="F:metal ion binding"/>
    <property type="evidence" value="ECO:0007669"/>
    <property type="project" value="UniProtKB-KW"/>
</dbReference>
<evidence type="ECO:0000256" key="2">
    <source>
        <dbReference type="ARBA" id="ARBA00001946"/>
    </source>
</evidence>
<accession>A0A9D1NKV4</accession>
<proteinExistence type="inferred from homology"/>
<dbReference type="InterPro" id="IPR036637">
    <property type="entry name" value="Phosphohistidine_dom_sf"/>
</dbReference>
<evidence type="ECO:0000256" key="18">
    <source>
        <dbReference type="PIRSR" id="PIRSR000732-1"/>
    </source>
</evidence>
<name>A0A9D1NKV4_9BACT</name>
<keyword evidence="12 17" id="KW-0598">Phosphotransferase system</keyword>
<comment type="caution">
    <text evidence="25">The sequence shown here is derived from an EMBL/GenBank/DDBJ whole genome shotgun (WGS) entry which is preliminary data.</text>
</comment>
<dbReference type="PRINTS" id="PR01736">
    <property type="entry name" value="PHPHTRNFRASE"/>
</dbReference>
<dbReference type="Gene3D" id="1.10.274.10">
    <property type="entry name" value="PtsI, HPr-binding domain"/>
    <property type="match status" value="1"/>
</dbReference>
<dbReference type="AlphaFoldDB" id="A0A9D1NKV4"/>
<evidence type="ECO:0000256" key="1">
    <source>
        <dbReference type="ARBA" id="ARBA00000683"/>
    </source>
</evidence>
<feature type="domain" description="PEP-utilising enzyme C-terminal" evidence="23">
    <location>
        <begin position="316"/>
        <end position="599"/>
    </location>
</feature>
<keyword evidence="8 17" id="KW-0813">Transport</keyword>
<dbReference type="InterPro" id="IPR000121">
    <property type="entry name" value="PEP_util_C"/>
</dbReference>
<dbReference type="InterPro" id="IPR050499">
    <property type="entry name" value="PEP-utilizing_PTS_enzyme"/>
</dbReference>
<dbReference type="InterPro" id="IPR023151">
    <property type="entry name" value="PEP_util_CS"/>
</dbReference>
<dbReference type="InterPro" id="IPR006318">
    <property type="entry name" value="PTS_EI-like"/>
</dbReference>
<dbReference type="Pfam" id="PF02896">
    <property type="entry name" value="PEP-utilizers_C"/>
    <property type="match status" value="1"/>
</dbReference>
<dbReference type="InterPro" id="IPR008731">
    <property type="entry name" value="PTS_EIN"/>
</dbReference>
<evidence type="ECO:0000256" key="5">
    <source>
        <dbReference type="ARBA" id="ARBA00007837"/>
    </source>
</evidence>
<evidence type="ECO:0000256" key="16">
    <source>
        <dbReference type="ARBA" id="ARBA00033235"/>
    </source>
</evidence>
<evidence type="ECO:0000256" key="12">
    <source>
        <dbReference type="ARBA" id="ARBA00022683"/>
    </source>
</evidence>
<evidence type="ECO:0000259" key="24">
    <source>
        <dbReference type="Pfam" id="PF05524"/>
    </source>
</evidence>
<feature type="binding site" evidence="20">
    <location>
        <position position="513"/>
    </location>
    <ligand>
        <name>Mg(2+)</name>
        <dbReference type="ChEBI" id="CHEBI:18420"/>
    </ligand>
</feature>
<dbReference type="SUPFAM" id="SSF47831">
    <property type="entry name" value="Enzyme I of the PEP:sugar phosphotransferase system HPr-binding (sub)domain"/>
    <property type="match status" value="1"/>
</dbReference>
<evidence type="ECO:0000256" key="21">
    <source>
        <dbReference type="SAM" id="Coils"/>
    </source>
</evidence>
<evidence type="ECO:0000256" key="19">
    <source>
        <dbReference type="PIRSR" id="PIRSR000732-2"/>
    </source>
</evidence>
<evidence type="ECO:0000256" key="20">
    <source>
        <dbReference type="PIRSR" id="PIRSR000732-3"/>
    </source>
</evidence>
<evidence type="ECO:0000256" key="9">
    <source>
        <dbReference type="ARBA" id="ARBA00022490"/>
    </source>
</evidence>
<feature type="binding site" evidence="20">
    <location>
        <position position="489"/>
    </location>
    <ligand>
        <name>Mg(2+)</name>
        <dbReference type="ChEBI" id="CHEBI:18420"/>
    </ligand>
</feature>
<dbReference type="Proteomes" id="UP000886812">
    <property type="component" value="Unassembled WGS sequence"/>
</dbReference>
<dbReference type="Gene3D" id="3.20.20.60">
    <property type="entry name" value="Phosphoenolpyruvate-binding domains"/>
    <property type="match status" value="1"/>
</dbReference>
<feature type="active site" description="Proton donor" evidence="18">
    <location>
        <position position="560"/>
    </location>
</feature>
<protein>
    <recommendedName>
        <fullName evidence="7 17">Phosphoenolpyruvate-protein phosphotransferase</fullName>
        <ecNumber evidence="6 17">2.7.3.9</ecNumber>
    </recommendedName>
    <alternativeName>
        <fullName evidence="16 17">Phosphotransferase system, enzyme I</fullName>
    </alternativeName>
</protein>
<evidence type="ECO:0000259" key="23">
    <source>
        <dbReference type="Pfam" id="PF02896"/>
    </source>
</evidence>
<evidence type="ECO:0000256" key="8">
    <source>
        <dbReference type="ARBA" id="ARBA00022448"/>
    </source>
</evidence>
<comment type="function">
    <text evidence="3 17">General (non sugar-specific) component of the phosphoenolpyruvate-dependent sugar phosphotransferase system (sugar PTS). This major carbohydrate active-transport system catalyzes the phosphorylation of incoming sugar substrates concomitantly with their translocation across the cell membrane. Enzyme I transfers the phosphoryl group from phosphoenolpyruvate (PEP) to the phosphoryl carrier protein (HPr).</text>
</comment>
<evidence type="ECO:0000256" key="4">
    <source>
        <dbReference type="ARBA" id="ARBA00004496"/>
    </source>
</evidence>
<dbReference type="PROSITE" id="PS00742">
    <property type="entry name" value="PEP_ENZYMES_2"/>
    <property type="match status" value="1"/>
</dbReference>
<reference evidence="25" key="1">
    <citation type="submission" date="2020-10" db="EMBL/GenBank/DDBJ databases">
        <authorList>
            <person name="Gilroy R."/>
        </authorList>
    </citation>
    <scope>NUCLEOTIDE SEQUENCE</scope>
    <source>
        <strain evidence="25">10669</strain>
    </source>
</reference>
<dbReference type="SUPFAM" id="SSF52009">
    <property type="entry name" value="Phosphohistidine domain"/>
    <property type="match status" value="1"/>
</dbReference>
<dbReference type="GO" id="GO:0005737">
    <property type="term" value="C:cytoplasm"/>
    <property type="evidence" value="ECO:0007669"/>
    <property type="project" value="UniProtKB-SubCell"/>
</dbReference>
<dbReference type="InterPro" id="IPR024692">
    <property type="entry name" value="PTS_EI"/>
</dbReference>
<dbReference type="InterPro" id="IPR015813">
    <property type="entry name" value="Pyrv/PenolPyrv_kinase-like_dom"/>
</dbReference>
<evidence type="ECO:0000259" key="22">
    <source>
        <dbReference type="Pfam" id="PF00391"/>
    </source>
</evidence>
<feature type="domain" description="PEP-utilising enzyme mobile" evidence="22">
    <location>
        <begin position="213"/>
        <end position="282"/>
    </location>
</feature>
<evidence type="ECO:0000256" key="10">
    <source>
        <dbReference type="ARBA" id="ARBA00022597"/>
    </source>
</evidence>
<dbReference type="Gene3D" id="3.50.30.10">
    <property type="entry name" value="Phosphohistidine domain"/>
    <property type="match status" value="1"/>
</dbReference>
<comment type="cofactor">
    <cofactor evidence="2 17 20">
        <name>Mg(2+)</name>
        <dbReference type="ChEBI" id="CHEBI:18420"/>
    </cofactor>
</comment>
<dbReference type="PANTHER" id="PTHR46244">
    <property type="entry name" value="PHOSPHOENOLPYRUVATE-PROTEIN PHOSPHOTRANSFERASE"/>
    <property type="match status" value="1"/>
</dbReference>
<evidence type="ECO:0000256" key="17">
    <source>
        <dbReference type="PIRNR" id="PIRNR000732"/>
    </source>
</evidence>
<feature type="coiled-coil region" evidence="21">
    <location>
        <begin position="90"/>
        <end position="117"/>
    </location>
</feature>
<evidence type="ECO:0000256" key="15">
    <source>
        <dbReference type="ARBA" id="ARBA00022842"/>
    </source>
</evidence>
<feature type="binding site" evidence="19">
    <location>
        <begin position="512"/>
        <end position="513"/>
    </location>
    <ligand>
        <name>phosphoenolpyruvate</name>
        <dbReference type="ChEBI" id="CHEBI:58702"/>
    </ligand>
</feature>
<feature type="coiled-coil region" evidence="21">
    <location>
        <begin position="454"/>
        <end position="481"/>
    </location>
</feature>
<dbReference type="EC" id="2.7.3.9" evidence="6 17"/>
<keyword evidence="21" id="KW-0175">Coiled coil</keyword>
<dbReference type="Pfam" id="PF00391">
    <property type="entry name" value="PEP-utilizers"/>
    <property type="match status" value="1"/>
</dbReference>
<feature type="binding site" evidence="19">
    <location>
        <position position="353"/>
    </location>
    <ligand>
        <name>phosphoenolpyruvate</name>
        <dbReference type="ChEBI" id="CHEBI:58702"/>
    </ligand>
</feature>
<evidence type="ECO:0000313" key="25">
    <source>
        <dbReference type="EMBL" id="HIV04701.1"/>
    </source>
</evidence>
<gene>
    <name evidence="25" type="primary">ptsP</name>
    <name evidence="25" type="ORF">IAC75_06110</name>
</gene>
<evidence type="ECO:0000256" key="6">
    <source>
        <dbReference type="ARBA" id="ARBA00012232"/>
    </source>
</evidence>
<dbReference type="InterPro" id="IPR040442">
    <property type="entry name" value="Pyrv_kinase-like_dom_sf"/>
</dbReference>
<dbReference type="EMBL" id="DVOG01000158">
    <property type="protein sequence ID" value="HIV04701.1"/>
    <property type="molecule type" value="Genomic_DNA"/>
</dbReference>
<dbReference type="SUPFAM" id="SSF51621">
    <property type="entry name" value="Phosphoenolpyruvate/pyruvate domain"/>
    <property type="match status" value="1"/>
</dbReference>
<dbReference type="InterPro" id="IPR008279">
    <property type="entry name" value="PEP-util_enz_mobile_dom"/>
</dbReference>
<keyword evidence="13 17" id="KW-0479">Metal-binding</keyword>
<keyword evidence="14 17" id="KW-0418">Kinase</keyword>
<keyword evidence="11 17" id="KW-0808">Transferase</keyword>
<feature type="domain" description="Phosphotransferase system enzyme I N-terminal" evidence="24">
    <location>
        <begin position="59"/>
        <end position="183"/>
    </location>
</feature>
<evidence type="ECO:0000256" key="3">
    <source>
        <dbReference type="ARBA" id="ARBA00002728"/>
    </source>
</evidence>
<dbReference type="GO" id="GO:0009401">
    <property type="term" value="P:phosphoenolpyruvate-dependent sugar phosphotransferase system"/>
    <property type="evidence" value="ECO:0007669"/>
    <property type="project" value="UniProtKB-KW"/>
</dbReference>
<evidence type="ECO:0000256" key="13">
    <source>
        <dbReference type="ARBA" id="ARBA00022723"/>
    </source>
</evidence>
<comment type="subcellular location">
    <subcellularLocation>
        <location evidence="4 17">Cytoplasm</location>
    </subcellularLocation>
</comment>